<organism evidence="5">
    <name type="scientific">Trichodesmium erythraeum (strain IMS101)</name>
    <dbReference type="NCBI Taxonomy" id="203124"/>
    <lineage>
        <taxon>Bacteria</taxon>
        <taxon>Bacillati</taxon>
        <taxon>Cyanobacteriota</taxon>
        <taxon>Cyanophyceae</taxon>
        <taxon>Oscillatoriophycideae</taxon>
        <taxon>Oscillatoriales</taxon>
        <taxon>Microcoleaceae</taxon>
        <taxon>Trichodesmium</taxon>
    </lineage>
</organism>
<dbReference type="InterPro" id="IPR003347">
    <property type="entry name" value="JmjC_dom"/>
</dbReference>
<evidence type="ECO:0000259" key="4">
    <source>
        <dbReference type="PROSITE" id="PS51184"/>
    </source>
</evidence>
<evidence type="ECO:0000256" key="2">
    <source>
        <dbReference type="ARBA" id="ARBA00022723"/>
    </source>
</evidence>
<dbReference type="PANTHER" id="PTHR13096:SF8">
    <property type="entry name" value="RIBOSOMAL OXYGENASE 1"/>
    <property type="match status" value="1"/>
</dbReference>
<dbReference type="STRING" id="203124.Tery_3032"/>
<dbReference type="AlphaFoldDB" id="Q10ZZ1"/>
<dbReference type="EMBL" id="CP000393">
    <property type="protein sequence ID" value="ABG52183.1"/>
    <property type="molecule type" value="Genomic_DNA"/>
</dbReference>
<evidence type="ECO:0000313" key="5">
    <source>
        <dbReference type="EMBL" id="ABG52183.1"/>
    </source>
</evidence>
<dbReference type="PROSITE" id="PS51184">
    <property type="entry name" value="JMJC"/>
    <property type="match status" value="1"/>
</dbReference>
<keyword evidence="2" id="KW-0479">Metal-binding</keyword>
<evidence type="ECO:0000256" key="3">
    <source>
        <dbReference type="ARBA" id="ARBA00023004"/>
    </source>
</evidence>
<gene>
    <name evidence="5" type="ordered locus">Tery_3032</name>
</gene>
<keyword evidence="3" id="KW-0408">Iron</keyword>
<dbReference type="GO" id="GO:0046872">
    <property type="term" value="F:metal ion binding"/>
    <property type="evidence" value="ECO:0007669"/>
    <property type="project" value="UniProtKB-KW"/>
</dbReference>
<name>Q10ZZ1_TRIEI</name>
<dbReference type="PANTHER" id="PTHR13096">
    <property type="entry name" value="MINA53 MYC INDUCED NUCLEAR ANTIGEN"/>
    <property type="match status" value="1"/>
</dbReference>
<feature type="domain" description="JmjC" evidence="4">
    <location>
        <begin position="84"/>
        <end position="226"/>
    </location>
</feature>
<comment type="cofactor">
    <cofactor evidence="1">
        <name>Fe(2+)</name>
        <dbReference type="ChEBI" id="CHEBI:29033"/>
    </cofactor>
</comment>
<dbReference type="RefSeq" id="WP_011612536.1">
    <property type="nucleotide sequence ID" value="NC_008312.1"/>
</dbReference>
<dbReference type="HOGENOM" id="CLU_013645_1_1_3"/>
<dbReference type="SUPFAM" id="SSF51197">
    <property type="entry name" value="Clavaminate synthase-like"/>
    <property type="match status" value="1"/>
</dbReference>
<reference evidence="5" key="1">
    <citation type="submission" date="2006-06" db="EMBL/GenBank/DDBJ databases">
        <title>Complete sequence of Trichodesmium erythraeum IMS101.</title>
        <authorList>
            <consortium name="US DOE Joint Genome Institute"/>
            <person name="Copeland A."/>
            <person name="Lucas S."/>
            <person name="Lapidus A."/>
            <person name="Barry K."/>
            <person name="Detter J.C."/>
            <person name="Glavina del Rio T."/>
            <person name="Hammon N."/>
            <person name="Israni S."/>
            <person name="Dalin E."/>
            <person name="Tice H."/>
            <person name="Pitluck S."/>
            <person name="Kiss H."/>
            <person name="Munk A.C."/>
            <person name="Brettin T."/>
            <person name="Bruce D."/>
            <person name="Han C."/>
            <person name="Tapia R."/>
            <person name="Gilna P."/>
            <person name="Schmutz J."/>
            <person name="Larimer F."/>
            <person name="Land M."/>
            <person name="Hauser L."/>
            <person name="Kyrpides N."/>
            <person name="Kim E."/>
            <person name="Richardson P."/>
        </authorList>
    </citation>
    <scope>NUCLEOTIDE SEQUENCE [LARGE SCALE GENOMIC DNA]</scope>
    <source>
        <strain evidence="5">IMS101</strain>
    </source>
</reference>
<evidence type="ECO:0000256" key="1">
    <source>
        <dbReference type="ARBA" id="ARBA00001954"/>
    </source>
</evidence>
<dbReference type="OrthoDB" id="118524at2"/>
<accession>Q10ZZ1</accession>
<proteinExistence type="predicted"/>
<sequence length="385" mass="45165">MSYLTHLIQPLKQEEFLENNWTKKAIAISNKGEKDFTDLFSWEKLNYLLNFHQIKYPDVRLAFDGKVLEEKENRNFTQWCEKGATLILDQIHRRIPEVAIFTSKLSYELGYPTQVNAYCSWSSKKGFSPHYDTHDVFILQVEGNKQWYVYNDTFKYPLPNQKSSSFTPPEKEAYLSCILHPGDVLYIPRGHWHYAVTKEEPSIHLTLGIHSSTGVDLLEWLIGQLQYREEWRTSLALRIDDTSFNVSVENLIKDLKEYINNHNISEEYNNYLDGLAKPFEQYNLPYQAGFHIFHRDIDTKFKVSQFQRLKISKMADDDGYKILVSGKEVSIRGVPEYLVKNLFSRETFTGKDIINLLPDYDWEIDIMPMLSKLVNERVIFVESGL</sequence>
<dbReference type="Gene3D" id="2.60.120.650">
    <property type="entry name" value="Cupin"/>
    <property type="match status" value="1"/>
</dbReference>
<protein>
    <submittedName>
        <fullName evidence="5">Cupin 4</fullName>
    </submittedName>
</protein>
<dbReference type="eggNOG" id="COG2850">
    <property type="taxonomic scope" value="Bacteria"/>
</dbReference>
<dbReference type="InterPro" id="IPR039994">
    <property type="entry name" value="NO66-like"/>
</dbReference>
<dbReference type="KEGG" id="ter:Tery_3032"/>
<dbReference type="Pfam" id="PF08007">
    <property type="entry name" value="JmjC_2"/>
    <property type="match status" value="1"/>
</dbReference>